<name>A0ACC0TU23_9AGAM</name>
<keyword evidence="2" id="KW-1185">Reference proteome</keyword>
<evidence type="ECO:0000313" key="2">
    <source>
        <dbReference type="Proteomes" id="UP001207468"/>
    </source>
</evidence>
<comment type="caution">
    <text evidence="1">The sequence shown here is derived from an EMBL/GenBank/DDBJ whole genome shotgun (WGS) entry which is preliminary data.</text>
</comment>
<organism evidence="1 2">
    <name type="scientific">Russula earlei</name>
    <dbReference type="NCBI Taxonomy" id="71964"/>
    <lineage>
        <taxon>Eukaryota</taxon>
        <taxon>Fungi</taxon>
        <taxon>Dikarya</taxon>
        <taxon>Basidiomycota</taxon>
        <taxon>Agaricomycotina</taxon>
        <taxon>Agaricomycetes</taxon>
        <taxon>Russulales</taxon>
        <taxon>Russulaceae</taxon>
        <taxon>Russula</taxon>
    </lineage>
</organism>
<reference evidence="1" key="1">
    <citation type="submission" date="2021-03" db="EMBL/GenBank/DDBJ databases">
        <title>Evolutionary priming and transition to the ectomycorrhizal habit in an iconic lineage of mushroom-forming fungi: is preadaptation a requirement?</title>
        <authorList>
            <consortium name="DOE Joint Genome Institute"/>
            <person name="Looney B.P."/>
            <person name="Miyauchi S."/>
            <person name="Morin E."/>
            <person name="Drula E."/>
            <person name="Courty P.E."/>
            <person name="Chicoki N."/>
            <person name="Fauchery L."/>
            <person name="Kohler A."/>
            <person name="Kuo A."/>
            <person name="LaButti K."/>
            <person name="Pangilinan J."/>
            <person name="Lipzen A."/>
            <person name="Riley R."/>
            <person name="Andreopoulos W."/>
            <person name="He G."/>
            <person name="Johnson J."/>
            <person name="Barry K.W."/>
            <person name="Grigoriev I.V."/>
            <person name="Nagy L."/>
            <person name="Hibbett D."/>
            <person name="Henrissat B."/>
            <person name="Matheny P.B."/>
            <person name="Labbe J."/>
            <person name="Martin A.F."/>
        </authorList>
    </citation>
    <scope>NUCLEOTIDE SEQUENCE</scope>
    <source>
        <strain evidence="1">BPL698</strain>
    </source>
</reference>
<gene>
    <name evidence="1" type="ORF">F5148DRAFT_736343</name>
</gene>
<protein>
    <submittedName>
        <fullName evidence="1">Uncharacterized protein</fullName>
    </submittedName>
</protein>
<accession>A0ACC0TU23</accession>
<dbReference type="EMBL" id="JAGFNK010000600">
    <property type="protein sequence ID" value="KAI9447184.1"/>
    <property type="molecule type" value="Genomic_DNA"/>
</dbReference>
<proteinExistence type="predicted"/>
<evidence type="ECO:0000313" key="1">
    <source>
        <dbReference type="EMBL" id="KAI9447184.1"/>
    </source>
</evidence>
<sequence>MGPGRDTDIFTEARGPCLLRANAMPRRHLHHHRVRALVRRPPSRPSPDARRRHRAVKQRGSTDTLIPTPNYNEALRSPRRVRHSPTLAHMVRCMPLFVVLISVLTTCWPSTSSQGESETRSSNAHSLQRPMSRSRMAAAIRMRTGRGGERSDAGGADTAGTWTLCLRGWKGWWVGVRTQRALVPPLLSFPLMCFLAVPHV</sequence>
<dbReference type="Proteomes" id="UP001207468">
    <property type="component" value="Unassembled WGS sequence"/>
</dbReference>